<dbReference type="RefSeq" id="WP_229846700.1">
    <property type="nucleotide sequence ID" value="NZ_BMTU01000002.1"/>
</dbReference>
<organism evidence="2 3">
    <name type="scientific">Streptomyces pilosus</name>
    <dbReference type="NCBI Taxonomy" id="28893"/>
    <lineage>
        <taxon>Bacteria</taxon>
        <taxon>Bacillati</taxon>
        <taxon>Actinomycetota</taxon>
        <taxon>Actinomycetes</taxon>
        <taxon>Kitasatosporales</taxon>
        <taxon>Streptomycetaceae</taxon>
        <taxon>Streptomyces</taxon>
    </lineage>
</organism>
<reference evidence="2" key="2">
    <citation type="submission" date="2020-09" db="EMBL/GenBank/DDBJ databases">
        <authorList>
            <person name="Sun Q."/>
            <person name="Ohkuma M."/>
        </authorList>
    </citation>
    <scope>NUCLEOTIDE SEQUENCE</scope>
    <source>
        <strain evidence="2">JCM 4403</strain>
    </source>
</reference>
<dbReference type="PANTHER" id="PTHR45527">
    <property type="entry name" value="NONRIBOSOMAL PEPTIDE SYNTHETASE"/>
    <property type="match status" value="1"/>
</dbReference>
<dbReference type="SUPFAM" id="SSF52777">
    <property type="entry name" value="CoA-dependent acyltransferases"/>
    <property type="match status" value="2"/>
</dbReference>
<dbReference type="GO" id="GO:0044550">
    <property type="term" value="P:secondary metabolite biosynthetic process"/>
    <property type="evidence" value="ECO:0007669"/>
    <property type="project" value="TreeGrafter"/>
</dbReference>
<accession>A0A918ETP7</accession>
<evidence type="ECO:0000313" key="3">
    <source>
        <dbReference type="Proteomes" id="UP000656732"/>
    </source>
</evidence>
<evidence type="ECO:0000313" key="2">
    <source>
        <dbReference type="EMBL" id="GGQ70158.1"/>
    </source>
</evidence>
<dbReference type="GO" id="GO:0005737">
    <property type="term" value="C:cytoplasm"/>
    <property type="evidence" value="ECO:0007669"/>
    <property type="project" value="TreeGrafter"/>
</dbReference>
<keyword evidence="3" id="KW-1185">Reference proteome</keyword>
<name>A0A918ETP7_9ACTN</name>
<dbReference type="InterPro" id="IPR023213">
    <property type="entry name" value="CAT-like_dom_sf"/>
</dbReference>
<gene>
    <name evidence="2" type="ORF">GCM10010280_15740</name>
</gene>
<comment type="caution">
    <text evidence="2">The sequence shown here is derived from an EMBL/GenBank/DDBJ whole genome shotgun (WGS) entry which is preliminary data.</text>
</comment>
<dbReference type="Gene3D" id="3.30.559.10">
    <property type="entry name" value="Chloramphenicol acetyltransferase-like domain"/>
    <property type="match status" value="1"/>
</dbReference>
<dbReference type="Proteomes" id="UP000656732">
    <property type="component" value="Unassembled WGS sequence"/>
</dbReference>
<proteinExistence type="predicted"/>
<dbReference type="Gene3D" id="3.30.559.30">
    <property type="entry name" value="Nonribosomal peptide synthetase, condensation domain"/>
    <property type="match status" value="1"/>
</dbReference>
<sequence length="475" mass="49676">MNTTVADDGEDDVSSITGQYLARYRGLTTGAGAPALLPVTGAQRRFALVRALDPTGRPDLVPMFFAFPRGTVDPSRLAAAARRLVSLHPVLRGRPAVVRGTPVLRMAEPEVPVVRVRPRPGEDAGAALRRVLGAWSPDGPPLRLFLTEDAPEGGREHSVLPHGGGPSEVLAVVLDHLACDGRTLARIVEELGAAYAEGPRARPPAPGEVAAELAAYRDAVLLQLDAEERAESPGALAYWGERLRAVRDRAPAARHGLPTAGTLPTGSTPVPPTGSASVPPTGSASVVLPGSAAGAPFPDLLDACRSAVRVLYGPGHTVPLGYPWGGRPPGAEDVLGCFLNTVVFPAVTDPAPTGSEATADAWWEDLDRADVPFDAVVRAAREAGSGWSGRLDGLLTVDDGAQRPSLRLAGVEGREVHVDGRPVRGPFAVSVTHGRELRLRMVWDRAVTADRTALAAFDALTEALRTKAQASPALG</sequence>
<dbReference type="AlphaFoldDB" id="A0A918ETP7"/>
<reference evidence="2" key="1">
    <citation type="journal article" date="2014" name="Int. J. Syst. Evol. Microbiol.">
        <title>Complete genome sequence of Corynebacterium casei LMG S-19264T (=DSM 44701T), isolated from a smear-ripened cheese.</title>
        <authorList>
            <consortium name="US DOE Joint Genome Institute (JGI-PGF)"/>
            <person name="Walter F."/>
            <person name="Albersmeier A."/>
            <person name="Kalinowski J."/>
            <person name="Ruckert C."/>
        </authorList>
    </citation>
    <scope>NUCLEOTIDE SEQUENCE</scope>
    <source>
        <strain evidence="2">JCM 4403</strain>
    </source>
</reference>
<evidence type="ECO:0008006" key="4">
    <source>
        <dbReference type="Google" id="ProtNLM"/>
    </source>
</evidence>
<feature type="region of interest" description="Disordered" evidence="1">
    <location>
        <begin position="254"/>
        <end position="282"/>
    </location>
</feature>
<evidence type="ECO:0000256" key="1">
    <source>
        <dbReference type="SAM" id="MobiDB-lite"/>
    </source>
</evidence>
<dbReference type="GO" id="GO:0043041">
    <property type="term" value="P:amino acid activation for nonribosomal peptide biosynthetic process"/>
    <property type="evidence" value="ECO:0007669"/>
    <property type="project" value="TreeGrafter"/>
</dbReference>
<feature type="compositionally biased region" description="Low complexity" evidence="1">
    <location>
        <begin position="261"/>
        <end position="282"/>
    </location>
</feature>
<dbReference type="PANTHER" id="PTHR45527:SF1">
    <property type="entry name" value="FATTY ACID SYNTHASE"/>
    <property type="match status" value="1"/>
</dbReference>
<protein>
    <recommendedName>
        <fullName evidence="4">Non-ribosomal peptide synthetase</fullName>
    </recommendedName>
</protein>
<dbReference type="EMBL" id="BMTU01000002">
    <property type="protein sequence ID" value="GGQ70158.1"/>
    <property type="molecule type" value="Genomic_DNA"/>
</dbReference>
<dbReference type="GO" id="GO:0031177">
    <property type="term" value="F:phosphopantetheine binding"/>
    <property type="evidence" value="ECO:0007669"/>
    <property type="project" value="TreeGrafter"/>
</dbReference>